<evidence type="ECO:0000256" key="3">
    <source>
        <dbReference type="ARBA" id="ARBA00023136"/>
    </source>
</evidence>
<feature type="transmembrane region" description="Helical" evidence="4">
    <location>
        <begin position="272"/>
        <end position="291"/>
    </location>
</feature>
<feature type="transmembrane region" description="Helical" evidence="4">
    <location>
        <begin position="297"/>
        <end position="323"/>
    </location>
</feature>
<evidence type="ECO:0000256" key="4">
    <source>
        <dbReference type="SAM" id="Phobius"/>
    </source>
</evidence>
<proteinExistence type="predicted"/>
<feature type="transmembrane region" description="Helical" evidence="4">
    <location>
        <begin position="7"/>
        <end position="26"/>
    </location>
</feature>
<dbReference type="EMBL" id="NEVV01000007">
    <property type="protein sequence ID" value="OZI70177.1"/>
    <property type="molecule type" value="Genomic_DNA"/>
</dbReference>
<sequence length="401" mass="41324">MIPARAVVCLGISQLIGWGISFYLIGNFGPAIQAETGWSAADVYGGFSGAIICMALASPPGGRAIDRWGGHRVMPVGAILMSLGCLGLAASHHLAAYYAAWAILGVGMRLCLYDAAFAALARIGGVRARAAMSQITLFGGLASTMLWPAGQAMAAAWGWRGAVCAYAALALAIIPLYRALPARAHPPAPEDAQPGMPPPRAPGTRIDQALYALVAMLSNFLTAGNATHLIALLTGLGQSAQAAVGIAALWGMGQVGARLLEVLFGRRLHPMLLNTLTSAALPLCFLAGLAGGHYAAAAAFTLCYGACNGLLTITRGTLPLVLFEPRRYGALVGRLLVPGFLLTAAAPSAYAWIIGYGGPRAAMALSASCALAILLASLWLARRYRGRGAAARAPSALPRGR</sequence>
<feature type="transmembrane region" description="Helical" evidence="4">
    <location>
        <begin position="96"/>
        <end position="120"/>
    </location>
</feature>
<feature type="transmembrane region" description="Helical" evidence="4">
    <location>
        <begin position="361"/>
        <end position="381"/>
    </location>
</feature>
<feature type="transmembrane region" description="Helical" evidence="4">
    <location>
        <begin position="38"/>
        <end position="57"/>
    </location>
</feature>
<accession>A0ABX4F7T4</accession>
<keyword evidence="6" id="KW-1185">Reference proteome</keyword>
<dbReference type="InterPro" id="IPR011701">
    <property type="entry name" value="MFS"/>
</dbReference>
<evidence type="ECO:0000256" key="2">
    <source>
        <dbReference type="ARBA" id="ARBA00022989"/>
    </source>
</evidence>
<dbReference type="PANTHER" id="PTHR11360">
    <property type="entry name" value="MONOCARBOXYLATE TRANSPORTER"/>
    <property type="match status" value="1"/>
</dbReference>
<reference evidence="5 6" key="1">
    <citation type="submission" date="2017-05" db="EMBL/GenBank/DDBJ databases">
        <title>Complete and WGS of Bordetella genogroups.</title>
        <authorList>
            <person name="Spilker T."/>
            <person name="Lipuma J."/>
        </authorList>
    </citation>
    <scope>NUCLEOTIDE SEQUENCE [LARGE SCALE GENOMIC DNA]</scope>
    <source>
        <strain evidence="5 6">AU3139</strain>
    </source>
</reference>
<evidence type="ECO:0000313" key="5">
    <source>
        <dbReference type="EMBL" id="OZI70177.1"/>
    </source>
</evidence>
<evidence type="ECO:0000313" key="6">
    <source>
        <dbReference type="Proteomes" id="UP000216524"/>
    </source>
</evidence>
<gene>
    <name evidence="5" type="ORF">CAL23_21610</name>
</gene>
<name>A0ABX4F7T4_9BORD</name>
<dbReference type="PANTHER" id="PTHR11360:SF308">
    <property type="entry name" value="BLL3089 PROTEIN"/>
    <property type="match status" value="1"/>
</dbReference>
<feature type="transmembrane region" description="Helical" evidence="4">
    <location>
        <begin position="132"/>
        <end position="150"/>
    </location>
</feature>
<feature type="transmembrane region" description="Helical" evidence="4">
    <location>
        <begin position="210"/>
        <end position="233"/>
    </location>
</feature>
<dbReference type="InterPro" id="IPR036259">
    <property type="entry name" value="MFS_trans_sf"/>
</dbReference>
<organism evidence="5 6">
    <name type="scientific">Bordetella genomosp. 6</name>
    <dbReference type="NCBI Taxonomy" id="463024"/>
    <lineage>
        <taxon>Bacteria</taxon>
        <taxon>Pseudomonadati</taxon>
        <taxon>Pseudomonadota</taxon>
        <taxon>Betaproteobacteria</taxon>
        <taxon>Burkholderiales</taxon>
        <taxon>Alcaligenaceae</taxon>
        <taxon>Bordetella</taxon>
    </lineage>
</organism>
<feature type="transmembrane region" description="Helical" evidence="4">
    <location>
        <begin position="69"/>
        <end position="90"/>
    </location>
</feature>
<keyword evidence="1 4" id="KW-0812">Transmembrane</keyword>
<comment type="caution">
    <text evidence="5">The sequence shown here is derived from an EMBL/GenBank/DDBJ whole genome shotgun (WGS) entry which is preliminary data.</text>
</comment>
<feature type="transmembrane region" description="Helical" evidence="4">
    <location>
        <begin position="335"/>
        <end position="355"/>
    </location>
</feature>
<protein>
    <submittedName>
        <fullName evidence="5">MFS transporter</fullName>
    </submittedName>
</protein>
<dbReference type="InterPro" id="IPR050327">
    <property type="entry name" value="Proton-linked_MCT"/>
</dbReference>
<dbReference type="Proteomes" id="UP000216524">
    <property type="component" value="Unassembled WGS sequence"/>
</dbReference>
<feature type="transmembrane region" description="Helical" evidence="4">
    <location>
        <begin position="239"/>
        <end position="260"/>
    </location>
</feature>
<dbReference type="RefSeq" id="WP_094830299.1">
    <property type="nucleotide sequence ID" value="NZ_NEVV01000007.1"/>
</dbReference>
<feature type="transmembrane region" description="Helical" evidence="4">
    <location>
        <begin position="156"/>
        <end position="177"/>
    </location>
</feature>
<dbReference type="Pfam" id="PF07690">
    <property type="entry name" value="MFS_1"/>
    <property type="match status" value="1"/>
</dbReference>
<keyword evidence="3 4" id="KW-0472">Membrane</keyword>
<evidence type="ECO:0000256" key="1">
    <source>
        <dbReference type="ARBA" id="ARBA00022692"/>
    </source>
</evidence>
<dbReference type="Gene3D" id="1.20.1250.20">
    <property type="entry name" value="MFS general substrate transporter like domains"/>
    <property type="match status" value="1"/>
</dbReference>
<keyword evidence="2 4" id="KW-1133">Transmembrane helix</keyword>
<dbReference type="SUPFAM" id="SSF103473">
    <property type="entry name" value="MFS general substrate transporter"/>
    <property type="match status" value="1"/>
</dbReference>